<organism evidence="1 2">
    <name type="scientific">Falsiruegeria mediterranea M17</name>
    <dbReference type="NCBI Taxonomy" id="1200281"/>
    <lineage>
        <taxon>Bacteria</taxon>
        <taxon>Pseudomonadati</taxon>
        <taxon>Pseudomonadota</taxon>
        <taxon>Alphaproteobacteria</taxon>
        <taxon>Rhodobacterales</taxon>
        <taxon>Roseobacteraceae</taxon>
        <taxon>Falsiruegeria</taxon>
    </lineage>
</organism>
<dbReference type="AlphaFoldDB" id="A0A2R8C5C0"/>
<gene>
    <name evidence="1" type="ORF">TRM7615_01108</name>
</gene>
<dbReference type="RefSeq" id="WP_108785881.1">
    <property type="nucleotide sequence ID" value="NZ_ONZG01000002.1"/>
</dbReference>
<keyword evidence="2" id="KW-1185">Reference proteome</keyword>
<accession>A0A2R8C5C0</accession>
<evidence type="ECO:0000313" key="1">
    <source>
        <dbReference type="EMBL" id="SPJ27618.1"/>
    </source>
</evidence>
<proteinExistence type="predicted"/>
<dbReference type="Proteomes" id="UP000244898">
    <property type="component" value="Unassembled WGS sequence"/>
</dbReference>
<dbReference type="OrthoDB" id="8373799at2"/>
<reference evidence="2" key="1">
    <citation type="submission" date="2018-03" db="EMBL/GenBank/DDBJ databases">
        <authorList>
            <person name="Rodrigo-Torres L."/>
            <person name="Arahal R. D."/>
            <person name="Lucena T."/>
        </authorList>
    </citation>
    <scope>NUCLEOTIDE SEQUENCE [LARGE SCALE GENOMIC DNA]</scope>
    <source>
        <strain evidence="2">CECT 7615</strain>
    </source>
</reference>
<protein>
    <submittedName>
        <fullName evidence="1">Uncharacterized protein</fullName>
    </submittedName>
</protein>
<evidence type="ECO:0000313" key="2">
    <source>
        <dbReference type="Proteomes" id="UP000244898"/>
    </source>
</evidence>
<dbReference type="EMBL" id="ONZG01000002">
    <property type="protein sequence ID" value="SPJ27618.1"/>
    <property type="molecule type" value="Genomic_DNA"/>
</dbReference>
<sequence length="111" mass="11639">MHIAFTPIRHDIPLTAAVAGDVLTLNGEAFDFAALPEGATLPRAAVSCDWLASDVERIEGQIHLTLLLPHGPNAPDETRFPASLIVSGGNVPIPVHSVVAGDDLPAEEDDT</sequence>
<name>A0A2R8C5C0_9RHOB</name>